<proteinExistence type="predicted"/>
<evidence type="ECO:0000256" key="9">
    <source>
        <dbReference type="SAM" id="Coils"/>
    </source>
</evidence>
<dbReference type="PANTHER" id="PTHR37461">
    <property type="entry name" value="ANTI-SIGMA-K FACTOR RSKA"/>
    <property type="match status" value="1"/>
</dbReference>
<evidence type="ECO:0000256" key="1">
    <source>
        <dbReference type="ARBA" id="ARBA00004167"/>
    </source>
</evidence>
<dbReference type="PANTHER" id="PTHR37461:SF1">
    <property type="entry name" value="ANTI-SIGMA-K FACTOR RSKA"/>
    <property type="match status" value="1"/>
</dbReference>
<evidence type="ECO:0000256" key="2">
    <source>
        <dbReference type="ARBA" id="ARBA00004236"/>
    </source>
</evidence>
<keyword evidence="12" id="KW-1185">Reference proteome</keyword>
<dbReference type="AlphaFoldDB" id="A0AAW9QQ25"/>
<keyword evidence="4" id="KW-0812">Transmembrane</keyword>
<dbReference type="InterPro" id="IPR041916">
    <property type="entry name" value="Anti_sigma_zinc_sf"/>
</dbReference>
<dbReference type="EMBL" id="JBAFSM010000039">
    <property type="protein sequence ID" value="MEG3439010.1"/>
    <property type="molecule type" value="Genomic_DNA"/>
</dbReference>
<keyword evidence="9" id="KW-0175">Coiled coil</keyword>
<feature type="domain" description="Anti-sigma K factor RskA C-terminal" evidence="10">
    <location>
        <begin position="97"/>
        <end position="250"/>
    </location>
</feature>
<dbReference type="GO" id="GO:0005886">
    <property type="term" value="C:plasma membrane"/>
    <property type="evidence" value="ECO:0007669"/>
    <property type="project" value="UniProtKB-SubCell"/>
</dbReference>
<evidence type="ECO:0000256" key="7">
    <source>
        <dbReference type="ARBA" id="ARBA00029829"/>
    </source>
</evidence>
<keyword evidence="3" id="KW-1003">Cell membrane</keyword>
<sequence length="259" mass="29209">MQPSDSLDELLAGYVLGDLTSEEAVRVRELLENDPEIAEEVRRLQITLALLPLSLPPVPVPAGARDRLLEVQQREIAEKSRYTRPNYRFRPRIVLLVGAMTALLAGLLWENSRLDRALTASNSRLERLERENFRLASEEMSHYRETIDLLRQPDNRFLSLRGIEPVSNASGSLVLVPRKDTAVLVLQDVRPLPAGKVYRMWAFVNGRKVSCSQFTPNERGEVFLNLPLDRWGAATRVVVTIEPEREIPHPVGEMAIAGS</sequence>
<dbReference type="Pfam" id="PF10099">
    <property type="entry name" value="RskA_C"/>
    <property type="match status" value="1"/>
</dbReference>
<feature type="coiled-coil region" evidence="9">
    <location>
        <begin position="111"/>
        <end position="138"/>
    </location>
</feature>
<dbReference type="RefSeq" id="WP_332866493.1">
    <property type="nucleotide sequence ID" value="NZ_JBAFSM010000039.1"/>
</dbReference>
<name>A0AAW9QQ25_9CHRO</name>
<evidence type="ECO:0000256" key="4">
    <source>
        <dbReference type="ARBA" id="ARBA00022692"/>
    </source>
</evidence>
<comment type="subcellular location">
    <subcellularLocation>
        <location evidence="2">Cell membrane</location>
    </subcellularLocation>
    <subcellularLocation>
        <location evidence="1">Membrane</location>
        <topology evidence="1">Single-pass membrane protein</topology>
    </subcellularLocation>
</comment>
<protein>
    <recommendedName>
        <fullName evidence="8">Regulator of SigK</fullName>
    </recommendedName>
    <alternativeName>
        <fullName evidence="7">Sigma-K anti-sigma factor RskA</fullName>
    </alternativeName>
</protein>
<dbReference type="InterPro" id="IPR018764">
    <property type="entry name" value="RskA_C"/>
</dbReference>
<evidence type="ECO:0000256" key="3">
    <source>
        <dbReference type="ARBA" id="ARBA00022475"/>
    </source>
</evidence>
<dbReference type="Gene3D" id="1.10.10.1320">
    <property type="entry name" value="Anti-sigma factor, zinc-finger domain"/>
    <property type="match status" value="1"/>
</dbReference>
<dbReference type="Proteomes" id="UP001328733">
    <property type="component" value="Unassembled WGS sequence"/>
</dbReference>
<evidence type="ECO:0000256" key="5">
    <source>
        <dbReference type="ARBA" id="ARBA00022989"/>
    </source>
</evidence>
<gene>
    <name evidence="11" type="ORF">V0288_17930</name>
</gene>
<evidence type="ECO:0000256" key="8">
    <source>
        <dbReference type="ARBA" id="ARBA00030803"/>
    </source>
</evidence>
<evidence type="ECO:0000313" key="12">
    <source>
        <dbReference type="Proteomes" id="UP001328733"/>
    </source>
</evidence>
<organism evidence="11 12">
    <name type="scientific">Pannus brasiliensis CCIBt3594</name>
    <dbReference type="NCBI Taxonomy" id="1427578"/>
    <lineage>
        <taxon>Bacteria</taxon>
        <taxon>Bacillati</taxon>
        <taxon>Cyanobacteriota</taxon>
        <taxon>Cyanophyceae</taxon>
        <taxon>Oscillatoriophycideae</taxon>
        <taxon>Chroococcales</taxon>
        <taxon>Microcystaceae</taxon>
        <taxon>Pannus</taxon>
    </lineage>
</organism>
<reference evidence="11 12" key="1">
    <citation type="submission" date="2024-01" db="EMBL/GenBank/DDBJ databases">
        <title>Genomic insights into the taxonomy and metabolism of the cyanobacterium Pannus brasiliensis CCIBt3594.</title>
        <authorList>
            <person name="Machado M."/>
            <person name="Botero N.B."/>
            <person name="Andreote A.P.D."/>
            <person name="Feitosa A.M.T."/>
            <person name="Popin R."/>
            <person name="Sivonen K."/>
            <person name="Fiore M.F."/>
        </authorList>
    </citation>
    <scope>NUCLEOTIDE SEQUENCE [LARGE SCALE GENOMIC DNA]</scope>
    <source>
        <strain evidence="11 12">CCIBt3594</strain>
    </source>
</reference>
<accession>A0AAW9QQ25</accession>
<evidence type="ECO:0000256" key="6">
    <source>
        <dbReference type="ARBA" id="ARBA00023136"/>
    </source>
</evidence>
<dbReference type="InterPro" id="IPR051474">
    <property type="entry name" value="Anti-sigma-K/W_factor"/>
</dbReference>
<evidence type="ECO:0000259" key="10">
    <source>
        <dbReference type="Pfam" id="PF10099"/>
    </source>
</evidence>
<keyword evidence="5" id="KW-1133">Transmembrane helix</keyword>
<dbReference type="GO" id="GO:0016989">
    <property type="term" value="F:sigma factor antagonist activity"/>
    <property type="evidence" value="ECO:0007669"/>
    <property type="project" value="TreeGrafter"/>
</dbReference>
<evidence type="ECO:0000313" key="11">
    <source>
        <dbReference type="EMBL" id="MEG3439010.1"/>
    </source>
</evidence>
<comment type="caution">
    <text evidence="11">The sequence shown here is derived from an EMBL/GenBank/DDBJ whole genome shotgun (WGS) entry which is preliminary data.</text>
</comment>
<dbReference type="GO" id="GO:0006417">
    <property type="term" value="P:regulation of translation"/>
    <property type="evidence" value="ECO:0007669"/>
    <property type="project" value="TreeGrafter"/>
</dbReference>
<keyword evidence="6" id="KW-0472">Membrane</keyword>